<dbReference type="NCBIfam" id="NF003804">
    <property type="entry name" value="PRK05395.1-1"/>
    <property type="match status" value="1"/>
</dbReference>
<evidence type="ECO:0000256" key="9">
    <source>
        <dbReference type="PIRSR" id="PIRSR001399-1"/>
    </source>
</evidence>
<sequence>MIKNTKILLLNGPNLNLLGIREPDKYGNITLSKIIAKLTKKSADLNVTLNHFQSNAEHQLIDRIHTAQNNIDFILINPSAFTHTSIALRDAILSVCIPYIEIHITNIYAREIYRQNSYFSDKAIGIICGLGADGYLFALQAAVNWIRFK</sequence>
<dbReference type="InterPro" id="IPR018509">
    <property type="entry name" value="DHquinase_II_CS"/>
</dbReference>
<dbReference type="UniPathway" id="UPA00053">
    <property type="reaction ID" value="UER00086"/>
</dbReference>
<dbReference type="PANTHER" id="PTHR21272">
    <property type="entry name" value="CATABOLIC 3-DEHYDROQUINASE"/>
    <property type="match status" value="1"/>
</dbReference>
<proteinExistence type="inferred from homology"/>
<evidence type="ECO:0000313" key="12">
    <source>
        <dbReference type="EMBL" id="CRK85599.1"/>
    </source>
</evidence>
<dbReference type="GO" id="GO:0009073">
    <property type="term" value="P:aromatic amino acid family biosynthetic process"/>
    <property type="evidence" value="ECO:0007669"/>
    <property type="project" value="UniProtKB-KW"/>
</dbReference>
<dbReference type="NCBIfam" id="NF003806">
    <property type="entry name" value="PRK05395.1-3"/>
    <property type="match status" value="1"/>
</dbReference>
<dbReference type="EMBL" id="CVRF01000001">
    <property type="protein sequence ID" value="CRK85599.1"/>
    <property type="molecule type" value="Genomic_DNA"/>
</dbReference>
<keyword evidence="8" id="KW-0057">Aromatic amino acid biosynthesis</keyword>
<evidence type="ECO:0000256" key="10">
    <source>
        <dbReference type="PIRSR" id="PIRSR001399-2"/>
    </source>
</evidence>
<gene>
    <name evidence="8 12" type="primary">aroQ</name>
    <name evidence="12" type="ORF">SOFFGTOCOR_0159</name>
</gene>
<comment type="pathway">
    <text evidence="3 8">Metabolic intermediate biosynthesis; chorismate biosynthesis; chorismate from D-erythrose 4-phosphate and phosphoenolpyruvate: step 3/7.</text>
</comment>
<dbReference type="NCBIfam" id="TIGR01088">
    <property type="entry name" value="aroQ"/>
    <property type="match status" value="1"/>
</dbReference>
<dbReference type="InterPro" id="IPR001874">
    <property type="entry name" value="DHquinase_II"/>
</dbReference>
<evidence type="ECO:0000256" key="5">
    <source>
        <dbReference type="ARBA" id="ARBA00011193"/>
    </source>
</evidence>
<protein>
    <recommendedName>
        <fullName evidence="6 8">3-dehydroquinate dehydratase</fullName>
        <shortName evidence="8">3-dehydroquinase</shortName>
        <ecNumber evidence="6 8">4.2.1.10</ecNumber>
    </recommendedName>
    <alternativeName>
        <fullName evidence="8">Type II DHQase</fullName>
    </alternativeName>
</protein>
<dbReference type="PANTHER" id="PTHR21272:SF3">
    <property type="entry name" value="CATABOLIC 3-DEHYDROQUINASE"/>
    <property type="match status" value="1"/>
</dbReference>
<evidence type="ECO:0000256" key="4">
    <source>
        <dbReference type="ARBA" id="ARBA00011037"/>
    </source>
</evidence>
<organism evidence="12 13">
    <name type="scientific">Candidatus Providencia siddallii</name>
    <dbReference type="NCBI Taxonomy" id="1715285"/>
    <lineage>
        <taxon>Bacteria</taxon>
        <taxon>Pseudomonadati</taxon>
        <taxon>Pseudomonadota</taxon>
        <taxon>Gammaproteobacteria</taxon>
        <taxon>Enterobacterales</taxon>
        <taxon>Morganellaceae</taxon>
        <taxon>Providencia</taxon>
    </lineage>
</organism>
<feature type="binding site" evidence="8 10">
    <location>
        <position position="114"/>
    </location>
    <ligand>
        <name>substrate</name>
    </ligand>
</feature>
<keyword evidence="7 8" id="KW-0456">Lyase</keyword>
<evidence type="ECO:0000256" key="7">
    <source>
        <dbReference type="ARBA" id="ARBA00023239"/>
    </source>
</evidence>
<evidence type="ECO:0000313" key="13">
    <source>
        <dbReference type="Proteomes" id="UP000242301"/>
    </source>
</evidence>
<comment type="similarity">
    <text evidence="4 8">Belongs to the type-II 3-dehydroquinase family.</text>
</comment>
<dbReference type="PROSITE" id="PS01029">
    <property type="entry name" value="DEHYDROQUINASE_II"/>
    <property type="match status" value="1"/>
</dbReference>
<dbReference type="GO" id="GO:0019631">
    <property type="term" value="P:quinate catabolic process"/>
    <property type="evidence" value="ECO:0007669"/>
    <property type="project" value="TreeGrafter"/>
</dbReference>
<feature type="binding site" evidence="8 10">
    <location>
        <begin position="104"/>
        <end position="105"/>
    </location>
    <ligand>
        <name>substrate</name>
    </ligand>
</feature>
<dbReference type="PIRSF" id="PIRSF001399">
    <property type="entry name" value="DHquinase_II"/>
    <property type="match status" value="1"/>
</dbReference>
<evidence type="ECO:0000256" key="11">
    <source>
        <dbReference type="PIRSR" id="PIRSR001399-3"/>
    </source>
</evidence>
<feature type="active site" description="Proton donor" evidence="8 9">
    <location>
        <position position="103"/>
    </location>
</feature>
<dbReference type="STRING" id="1715285.SOFFGTOCOR_0159"/>
<feature type="site" description="Transition state stabilizer" evidence="8 11">
    <location>
        <position position="21"/>
    </location>
</feature>
<dbReference type="HAMAP" id="MF_00169">
    <property type="entry name" value="AroQ"/>
    <property type="match status" value="1"/>
</dbReference>
<dbReference type="SUPFAM" id="SSF52304">
    <property type="entry name" value="Type II 3-dehydroquinate dehydratase"/>
    <property type="match status" value="1"/>
</dbReference>
<evidence type="ECO:0000256" key="8">
    <source>
        <dbReference type="HAMAP-Rule" id="MF_00169"/>
    </source>
</evidence>
<dbReference type="InterPro" id="IPR036441">
    <property type="entry name" value="DHquinase_II_sf"/>
</dbReference>
<evidence type="ECO:0000256" key="2">
    <source>
        <dbReference type="ARBA" id="ARBA00003924"/>
    </source>
</evidence>
<keyword evidence="8" id="KW-0028">Amino-acid biosynthesis</keyword>
<evidence type="ECO:0000256" key="1">
    <source>
        <dbReference type="ARBA" id="ARBA00001864"/>
    </source>
</evidence>
<feature type="binding site" evidence="8 10">
    <location>
        <position position="90"/>
    </location>
    <ligand>
        <name>substrate</name>
    </ligand>
</feature>
<dbReference type="GO" id="GO:0003855">
    <property type="term" value="F:3-dehydroquinate dehydratase activity"/>
    <property type="evidence" value="ECO:0007669"/>
    <property type="project" value="UniProtKB-UniRule"/>
</dbReference>
<dbReference type="GO" id="GO:0009423">
    <property type="term" value="P:chorismate biosynthetic process"/>
    <property type="evidence" value="ECO:0007669"/>
    <property type="project" value="UniProtKB-UniRule"/>
</dbReference>
<keyword evidence="13" id="KW-1185">Reference proteome</keyword>
<feature type="binding site" evidence="8 10">
    <location>
        <position position="83"/>
    </location>
    <ligand>
        <name>substrate</name>
    </ligand>
</feature>
<feature type="binding site" evidence="8 10">
    <location>
        <position position="77"/>
    </location>
    <ligand>
        <name>substrate</name>
    </ligand>
</feature>
<dbReference type="NCBIfam" id="NF003807">
    <property type="entry name" value="PRK05395.1-4"/>
    <property type="match status" value="1"/>
</dbReference>
<dbReference type="AlphaFoldDB" id="A0A0M6W6V5"/>
<comment type="catalytic activity">
    <reaction evidence="1 8">
        <text>3-dehydroquinate = 3-dehydroshikimate + H2O</text>
        <dbReference type="Rhea" id="RHEA:21096"/>
        <dbReference type="ChEBI" id="CHEBI:15377"/>
        <dbReference type="ChEBI" id="CHEBI:16630"/>
        <dbReference type="ChEBI" id="CHEBI:32364"/>
        <dbReference type="EC" id="4.2.1.10"/>
    </reaction>
</comment>
<evidence type="ECO:0000256" key="6">
    <source>
        <dbReference type="ARBA" id="ARBA00012060"/>
    </source>
</evidence>
<comment type="function">
    <text evidence="2 8">Catalyzes a trans-dehydration via an enolate intermediate.</text>
</comment>
<evidence type="ECO:0000256" key="3">
    <source>
        <dbReference type="ARBA" id="ARBA00004902"/>
    </source>
</evidence>
<dbReference type="Gene3D" id="3.40.50.9100">
    <property type="entry name" value="Dehydroquinase, class II"/>
    <property type="match status" value="1"/>
</dbReference>
<comment type="subunit">
    <text evidence="5 8">Homododecamer.</text>
</comment>
<dbReference type="Proteomes" id="UP000242301">
    <property type="component" value="Unassembled WGS sequence"/>
</dbReference>
<reference evidence="13" key="1">
    <citation type="submission" date="2015-05" db="EMBL/GenBank/DDBJ databases">
        <authorList>
            <person name="Manzano-Marin A."/>
        </authorList>
    </citation>
    <scope>NUCLEOTIDE SEQUENCE [LARGE SCALE GENOMIC DNA]</scope>
    <source>
        <strain evidence="13">officinalis</strain>
    </source>
</reference>
<dbReference type="GO" id="GO:0008652">
    <property type="term" value="P:amino acid biosynthetic process"/>
    <property type="evidence" value="ECO:0007669"/>
    <property type="project" value="UniProtKB-KW"/>
</dbReference>
<accession>A0A0M6W6V5</accession>
<dbReference type="CDD" id="cd00466">
    <property type="entry name" value="DHQase_II"/>
    <property type="match status" value="1"/>
</dbReference>
<dbReference type="NCBIfam" id="NF003805">
    <property type="entry name" value="PRK05395.1-2"/>
    <property type="match status" value="1"/>
</dbReference>
<dbReference type="Pfam" id="PF01220">
    <property type="entry name" value="DHquinase_II"/>
    <property type="match status" value="1"/>
</dbReference>
<name>A0A0M6W6V5_9GAMM</name>
<feature type="active site" description="Proton acceptor" evidence="8 9">
    <location>
        <position position="26"/>
    </location>
</feature>
<dbReference type="EC" id="4.2.1.10" evidence="6 8"/>